<sequence length="145" mass="15525">MADLTRLDAASLKTFREHALADFITDLKSIMKDDTNGVRSLHSVAKGLLPADYYGENAVLGIGLMTADDTVYGKTLLGSVLSSATSIDNILDAQGTLFGDIDDNLETTLTTLLNTQGSTLEGINGEKLLDIWSDIDRDLAGDEDD</sequence>
<dbReference type="EMBL" id="JAAGLU010000022">
    <property type="protein sequence ID" value="NEC89245.1"/>
    <property type="molecule type" value="Genomic_DNA"/>
</dbReference>
<evidence type="ECO:0000313" key="1">
    <source>
        <dbReference type="EMBL" id="NEC89245.1"/>
    </source>
</evidence>
<dbReference type="NCBIfam" id="NF033533">
    <property type="entry name" value="lone7_assoc_B"/>
    <property type="match status" value="1"/>
</dbReference>
<comment type="caution">
    <text evidence="1">The sequence shown here is derived from an EMBL/GenBank/DDBJ whole genome shotgun (WGS) entry which is preliminary data.</text>
</comment>
<dbReference type="InterPro" id="IPR049801">
    <property type="entry name" value="T7SS_assoc-like"/>
</dbReference>
<proteinExistence type="predicted"/>
<protein>
    <submittedName>
        <fullName evidence="1">Type VII secretion system-associated protein</fullName>
    </submittedName>
</protein>
<accession>A0A6B3BXZ9</accession>
<reference evidence="1" key="1">
    <citation type="submission" date="2020-01" db="EMBL/GenBank/DDBJ databases">
        <title>Insect and environment-associated Actinomycetes.</title>
        <authorList>
            <person name="Currrie C."/>
            <person name="Chevrette M."/>
            <person name="Carlson C."/>
            <person name="Stubbendieck R."/>
            <person name="Wendt-Pienkowski E."/>
        </authorList>
    </citation>
    <scope>NUCLEOTIDE SEQUENCE</scope>
    <source>
        <strain evidence="1">SID12501</strain>
    </source>
</reference>
<gene>
    <name evidence="1" type="ORF">G3I71_26280</name>
</gene>
<name>A0A6B3BXZ9_9ACTN</name>
<dbReference type="AlphaFoldDB" id="A0A6B3BXZ9"/>
<organism evidence="1">
    <name type="scientific">Streptomyces sp. SID12501</name>
    <dbReference type="NCBI Taxonomy" id="2706042"/>
    <lineage>
        <taxon>Bacteria</taxon>
        <taxon>Bacillati</taxon>
        <taxon>Actinomycetota</taxon>
        <taxon>Actinomycetes</taxon>
        <taxon>Kitasatosporales</taxon>
        <taxon>Streptomycetaceae</taxon>
        <taxon>Streptomyces</taxon>
    </lineage>
</organism>
<dbReference type="RefSeq" id="WP_164317942.1">
    <property type="nucleotide sequence ID" value="NZ_JAAGLU010000022.1"/>
</dbReference>